<feature type="region of interest" description="Disordered" evidence="1">
    <location>
        <begin position="21"/>
        <end position="75"/>
    </location>
</feature>
<evidence type="ECO:0000313" key="2">
    <source>
        <dbReference type="EMBL" id="GJE99124.1"/>
    </source>
</evidence>
<dbReference type="AlphaFoldDB" id="A0A9P3GT71"/>
<dbReference type="Proteomes" id="UP000703269">
    <property type="component" value="Unassembled WGS sequence"/>
</dbReference>
<protein>
    <submittedName>
        <fullName evidence="2">Uncharacterized protein</fullName>
    </submittedName>
</protein>
<evidence type="ECO:0000256" key="1">
    <source>
        <dbReference type="SAM" id="MobiDB-lite"/>
    </source>
</evidence>
<feature type="compositionally biased region" description="Polar residues" evidence="1">
    <location>
        <begin position="25"/>
        <end position="34"/>
    </location>
</feature>
<feature type="compositionally biased region" description="Polar residues" evidence="1">
    <location>
        <begin position="66"/>
        <end position="75"/>
    </location>
</feature>
<gene>
    <name evidence="2" type="ORF">PsYK624_153700</name>
</gene>
<dbReference type="EMBL" id="BPQB01000101">
    <property type="protein sequence ID" value="GJE99124.1"/>
    <property type="molecule type" value="Genomic_DNA"/>
</dbReference>
<sequence>MPTLALVLIARGMDRLRRTEPHYARQTSGSSNLRSCPEEWQPSWFQTKTSSARPRISIARSSRPANTASRTSRGL</sequence>
<keyword evidence="3" id="KW-1185">Reference proteome</keyword>
<accession>A0A9P3GT71</accession>
<feature type="compositionally biased region" description="Low complexity" evidence="1">
    <location>
        <begin position="50"/>
        <end position="65"/>
    </location>
</feature>
<proteinExistence type="predicted"/>
<name>A0A9P3GT71_9APHY</name>
<reference evidence="2 3" key="1">
    <citation type="submission" date="2021-08" db="EMBL/GenBank/DDBJ databases">
        <title>Draft Genome Sequence of Phanerochaete sordida strain YK-624.</title>
        <authorList>
            <person name="Mori T."/>
            <person name="Dohra H."/>
            <person name="Suzuki T."/>
            <person name="Kawagishi H."/>
            <person name="Hirai H."/>
        </authorList>
    </citation>
    <scope>NUCLEOTIDE SEQUENCE [LARGE SCALE GENOMIC DNA]</scope>
    <source>
        <strain evidence="2 3">YK-624</strain>
    </source>
</reference>
<evidence type="ECO:0000313" key="3">
    <source>
        <dbReference type="Proteomes" id="UP000703269"/>
    </source>
</evidence>
<comment type="caution">
    <text evidence="2">The sequence shown here is derived from an EMBL/GenBank/DDBJ whole genome shotgun (WGS) entry which is preliminary data.</text>
</comment>
<organism evidence="2 3">
    <name type="scientific">Phanerochaete sordida</name>
    <dbReference type="NCBI Taxonomy" id="48140"/>
    <lineage>
        <taxon>Eukaryota</taxon>
        <taxon>Fungi</taxon>
        <taxon>Dikarya</taxon>
        <taxon>Basidiomycota</taxon>
        <taxon>Agaricomycotina</taxon>
        <taxon>Agaricomycetes</taxon>
        <taxon>Polyporales</taxon>
        <taxon>Phanerochaetaceae</taxon>
        <taxon>Phanerochaete</taxon>
    </lineage>
</organism>